<dbReference type="PANTHER" id="PTHR23119:SF28">
    <property type="entry name" value="DISKS LARGE HOMOLOG 3"/>
    <property type="match status" value="1"/>
</dbReference>
<sequence length="130" mass="13416">VTPGSIWGDSSPTSVPGSPGTANPVTSFTSPHPNISLSCVSPSREPRKIILHKGSTGLGFNIVGGEDGEGIFVSFILAGGPADLSGELRRGDRILSVNGVNLRNATHEQAAAALKRAGQTVTIIAQYRPE</sequence>
<name>A0A7L4K678_9AVES</name>
<organism evidence="5 6">
    <name type="scientific">Ceuthmochares aereus</name>
    <dbReference type="NCBI Taxonomy" id="1961834"/>
    <lineage>
        <taxon>Eukaryota</taxon>
        <taxon>Metazoa</taxon>
        <taxon>Chordata</taxon>
        <taxon>Craniata</taxon>
        <taxon>Vertebrata</taxon>
        <taxon>Euteleostomi</taxon>
        <taxon>Archelosauria</taxon>
        <taxon>Archosauria</taxon>
        <taxon>Dinosauria</taxon>
        <taxon>Saurischia</taxon>
        <taxon>Theropoda</taxon>
        <taxon>Coelurosauria</taxon>
        <taxon>Aves</taxon>
        <taxon>Neognathae</taxon>
        <taxon>Neoaves</taxon>
        <taxon>Otidimorphae</taxon>
        <taxon>Cuculiformes</taxon>
        <taxon>Cuculidae</taxon>
        <taxon>Ceuthmochares</taxon>
    </lineage>
</organism>
<dbReference type="CDD" id="cd06795">
    <property type="entry name" value="PDZ3_Dlg1-2-4-like"/>
    <property type="match status" value="1"/>
</dbReference>
<dbReference type="GO" id="GO:0016323">
    <property type="term" value="C:basolateral plasma membrane"/>
    <property type="evidence" value="ECO:0007669"/>
    <property type="project" value="TreeGrafter"/>
</dbReference>
<dbReference type="PROSITE" id="PS50106">
    <property type="entry name" value="PDZ"/>
    <property type="match status" value="1"/>
</dbReference>
<dbReference type="EMBL" id="VWPQ01007113">
    <property type="protein sequence ID" value="NXY48221.1"/>
    <property type="molecule type" value="Genomic_DNA"/>
</dbReference>
<dbReference type="GO" id="GO:0098609">
    <property type="term" value="P:cell-cell adhesion"/>
    <property type="evidence" value="ECO:0007669"/>
    <property type="project" value="TreeGrafter"/>
</dbReference>
<dbReference type="PANTHER" id="PTHR23119">
    <property type="entry name" value="DISCS LARGE"/>
    <property type="match status" value="1"/>
</dbReference>
<keyword evidence="6" id="KW-1185">Reference proteome</keyword>
<accession>A0A7L4K678</accession>
<keyword evidence="2" id="KW-0677">Repeat</keyword>
<feature type="non-terminal residue" evidence="5">
    <location>
        <position position="1"/>
    </location>
</feature>
<dbReference type="GO" id="GO:0098839">
    <property type="term" value="C:postsynaptic density membrane"/>
    <property type="evidence" value="ECO:0007669"/>
    <property type="project" value="TreeGrafter"/>
</dbReference>
<dbReference type="FunFam" id="2.30.42.10:FF:000001">
    <property type="entry name" value="Disks large homolog 1 isoform 2"/>
    <property type="match status" value="1"/>
</dbReference>
<dbReference type="GO" id="GO:0007268">
    <property type="term" value="P:chemical synaptic transmission"/>
    <property type="evidence" value="ECO:0007669"/>
    <property type="project" value="TreeGrafter"/>
</dbReference>
<feature type="compositionally biased region" description="Polar residues" evidence="3">
    <location>
        <begin position="23"/>
        <end position="40"/>
    </location>
</feature>
<dbReference type="GO" id="GO:0043005">
    <property type="term" value="C:neuron projection"/>
    <property type="evidence" value="ECO:0007669"/>
    <property type="project" value="TreeGrafter"/>
</dbReference>
<dbReference type="Proteomes" id="UP000519239">
    <property type="component" value="Unassembled WGS sequence"/>
</dbReference>
<dbReference type="SMART" id="SM00228">
    <property type="entry name" value="PDZ"/>
    <property type="match status" value="1"/>
</dbReference>
<dbReference type="GO" id="GO:0031594">
    <property type="term" value="C:neuromuscular junction"/>
    <property type="evidence" value="ECO:0007669"/>
    <property type="project" value="TreeGrafter"/>
</dbReference>
<feature type="compositionally biased region" description="Low complexity" evidence="3">
    <location>
        <begin position="10"/>
        <end position="21"/>
    </location>
</feature>
<dbReference type="GO" id="GO:0045197">
    <property type="term" value="P:establishment or maintenance of epithelial cell apical/basal polarity"/>
    <property type="evidence" value="ECO:0007669"/>
    <property type="project" value="TreeGrafter"/>
</dbReference>
<dbReference type="Pfam" id="PF00595">
    <property type="entry name" value="PDZ"/>
    <property type="match status" value="1"/>
</dbReference>
<keyword evidence="1" id="KW-0728">SH3 domain</keyword>
<gene>
    <name evidence="5" type="primary">Dlg3_0</name>
    <name evidence="5" type="ORF">CEUAER_R08243</name>
</gene>
<evidence type="ECO:0000259" key="4">
    <source>
        <dbReference type="PROSITE" id="PS50106"/>
    </source>
</evidence>
<evidence type="ECO:0000256" key="3">
    <source>
        <dbReference type="SAM" id="MobiDB-lite"/>
    </source>
</evidence>
<dbReference type="OrthoDB" id="78824at2759"/>
<dbReference type="GO" id="GO:0043113">
    <property type="term" value="P:receptor clustering"/>
    <property type="evidence" value="ECO:0007669"/>
    <property type="project" value="TreeGrafter"/>
</dbReference>
<dbReference type="GO" id="GO:0019901">
    <property type="term" value="F:protein kinase binding"/>
    <property type="evidence" value="ECO:0007669"/>
    <property type="project" value="TreeGrafter"/>
</dbReference>
<feature type="region of interest" description="Disordered" evidence="3">
    <location>
        <begin position="1"/>
        <end position="40"/>
    </location>
</feature>
<dbReference type="InterPro" id="IPR050614">
    <property type="entry name" value="Synaptic_Scaffolding_LAP-MAGUK"/>
</dbReference>
<dbReference type="Gene3D" id="2.30.42.10">
    <property type="match status" value="1"/>
</dbReference>
<evidence type="ECO:0000256" key="1">
    <source>
        <dbReference type="ARBA" id="ARBA00022443"/>
    </source>
</evidence>
<evidence type="ECO:0000256" key="2">
    <source>
        <dbReference type="ARBA" id="ARBA00022737"/>
    </source>
</evidence>
<feature type="non-terminal residue" evidence="5">
    <location>
        <position position="130"/>
    </location>
</feature>
<reference evidence="5 6" key="1">
    <citation type="submission" date="2019-09" db="EMBL/GenBank/DDBJ databases">
        <title>Bird 10,000 Genomes (B10K) Project - Family phase.</title>
        <authorList>
            <person name="Zhang G."/>
        </authorList>
    </citation>
    <scope>NUCLEOTIDE SEQUENCE [LARGE SCALE GENOMIC DNA]</scope>
    <source>
        <strain evidence="5">B10K-CU-031-02</strain>
        <tissue evidence="5">Muscle</tissue>
    </source>
</reference>
<evidence type="ECO:0000313" key="6">
    <source>
        <dbReference type="Proteomes" id="UP000519239"/>
    </source>
</evidence>
<dbReference type="InterPro" id="IPR036034">
    <property type="entry name" value="PDZ_sf"/>
</dbReference>
<comment type="caution">
    <text evidence="5">The sequence shown here is derived from an EMBL/GenBank/DDBJ whole genome shotgun (WGS) entry which is preliminary data.</text>
</comment>
<dbReference type="GO" id="GO:0097120">
    <property type="term" value="P:receptor localization to synapse"/>
    <property type="evidence" value="ECO:0007669"/>
    <property type="project" value="TreeGrafter"/>
</dbReference>
<dbReference type="SUPFAM" id="SSF50156">
    <property type="entry name" value="PDZ domain-like"/>
    <property type="match status" value="1"/>
</dbReference>
<dbReference type="GO" id="GO:0035255">
    <property type="term" value="F:ionotropic glutamate receptor binding"/>
    <property type="evidence" value="ECO:0007669"/>
    <property type="project" value="TreeGrafter"/>
</dbReference>
<dbReference type="AlphaFoldDB" id="A0A7L4K678"/>
<dbReference type="InterPro" id="IPR001478">
    <property type="entry name" value="PDZ"/>
</dbReference>
<protein>
    <submittedName>
        <fullName evidence="5">DLG3 protein</fullName>
    </submittedName>
</protein>
<proteinExistence type="predicted"/>
<dbReference type="GO" id="GO:0099072">
    <property type="term" value="P:regulation of postsynaptic membrane neurotransmitter receptor levels"/>
    <property type="evidence" value="ECO:0007669"/>
    <property type="project" value="TreeGrafter"/>
</dbReference>
<feature type="domain" description="PDZ" evidence="4">
    <location>
        <begin position="48"/>
        <end position="129"/>
    </location>
</feature>
<evidence type="ECO:0000313" key="5">
    <source>
        <dbReference type="EMBL" id="NXY48221.1"/>
    </source>
</evidence>